<gene>
    <name evidence="2" type="ORF">XENOCAPTIV_007830</name>
</gene>
<dbReference type="EMBL" id="JAHRIN010000188">
    <property type="protein sequence ID" value="MEQ2190742.1"/>
    <property type="molecule type" value="Genomic_DNA"/>
</dbReference>
<proteinExistence type="predicted"/>
<protein>
    <submittedName>
        <fullName evidence="2">Uncharacterized protein</fullName>
    </submittedName>
</protein>
<keyword evidence="1" id="KW-0472">Membrane</keyword>
<organism evidence="2 3">
    <name type="scientific">Xenoophorus captivus</name>
    <dbReference type="NCBI Taxonomy" id="1517983"/>
    <lineage>
        <taxon>Eukaryota</taxon>
        <taxon>Metazoa</taxon>
        <taxon>Chordata</taxon>
        <taxon>Craniata</taxon>
        <taxon>Vertebrata</taxon>
        <taxon>Euteleostomi</taxon>
        <taxon>Actinopterygii</taxon>
        <taxon>Neopterygii</taxon>
        <taxon>Teleostei</taxon>
        <taxon>Neoteleostei</taxon>
        <taxon>Acanthomorphata</taxon>
        <taxon>Ovalentaria</taxon>
        <taxon>Atherinomorphae</taxon>
        <taxon>Cyprinodontiformes</taxon>
        <taxon>Goodeidae</taxon>
        <taxon>Xenoophorus</taxon>
    </lineage>
</organism>
<comment type="caution">
    <text evidence="2">The sequence shown here is derived from an EMBL/GenBank/DDBJ whole genome shotgun (WGS) entry which is preliminary data.</text>
</comment>
<accession>A0ABV0Q4M6</accession>
<name>A0ABV0Q4M6_9TELE</name>
<sequence>MQFPKPVSGLSTKYNAISSVTLPDGLEIKSGRVRLRVCTNALSSSLFCSHQNRPLKIKQLWMRSKLAVGMAALIFSPFLLFSSHKGLQFTRRKRQGTNM</sequence>
<evidence type="ECO:0000313" key="2">
    <source>
        <dbReference type="EMBL" id="MEQ2190742.1"/>
    </source>
</evidence>
<feature type="transmembrane region" description="Helical" evidence="1">
    <location>
        <begin position="66"/>
        <end position="84"/>
    </location>
</feature>
<dbReference type="Proteomes" id="UP001434883">
    <property type="component" value="Unassembled WGS sequence"/>
</dbReference>
<reference evidence="2 3" key="1">
    <citation type="submission" date="2021-06" db="EMBL/GenBank/DDBJ databases">
        <authorList>
            <person name="Palmer J.M."/>
        </authorList>
    </citation>
    <scope>NUCLEOTIDE SEQUENCE [LARGE SCALE GENOMIC DNA]</scope>
    <source>
        <strain evidence="2 3">XC_2019</strain>
        <tissue evidence="2">Muscle</tissue>
    </source>
</reference>
<evidence type="ECO:0000256" key="1">
    <source>
        <dbReference type="SAM" id="Phobius"/>
    </source>
</evidence>
<evidence type="ECO:0000313" key="3">
    <source>
        <dbReference type="Proteomes" id="UP001434883"/>
    </source>
</evidence>
<keyword evidence="1" id="KW-0812">Transmembrane</keyword>
<keyword evidence="1" id="KW-1133">Transmembrane helix</keyword>
<keyword evidence="3" id="KW-1185">Reference proteome</keyword>